<dbReference type="PROSITE" id="PS00330">
    <property type="entry name" value="HEMOLYSIN_CALCIUM"/>
    <property type="match status" value="2"/>
</dbReference>
<dbReference type="InterPro" id="IPR050557">
    <property type="entry name" value="RTX_toxin/Mannuronan_C5-epim"/>
</dbReference>
<dbReference type="InterPro" id="IPR011049">
    <property type="entry name" value="Serralysin-like_metalloprot_C"/>
</dbReference>
<protein>
    <submittedName>
        <fullName evidence="4">VCBS repeat-containing protein</fullName>
    </submittedName>
</protein>
<dbReference type="SUPFAM" id="SSF51120">
    <property type="entry name" value="beta-Roll"/>
    <property type="match status" value="2"/>
</dbReference>
<evidence type="ECO:0000313" key="4">
    <source>
        <dbReference type="EMBL" id="PRY88228.1"/>
    </source>
</evidence>
<organism evidence="4 5">
    <name type="scientific">Donghicola tyrosinivorans</name>
    <dbReference type="NCBI Taxonomy" id="1652492"/>
    <lineage>
        <taxon>Bacteria</taxon>
        <taxon>Pseudomonadati</taxon>
        <taxon>Pseudomonadota</taxon>
        <taxon>Alphaproteobacteria</taxon>
        <taxon>Rhodobacterales</taxon>
        <taxon>Roseobacteraceae</taxon>
        <taxon>Donghicola</taxon>
    </lineage>
</organism>
<evidence type="ECO:0000313" key="5">
    <source>
        <dbReference type="Proteomes" id="UP000238392"/>
    </source>
</evidence>
<dbReference type="InterPro" id="IPR040853">
    <property type="entry name" value="RapA2_cadherin-like"/>
</dbReference>
<dbReference type="Proteomes" id="UP000238392">
    <property type="component" value="Unassembled WGS sequence"/>
</dbReference>
<proteinExistence type="predicted"/>
<keyword evidence="5" id="KW-1185">Reference proteome</keyword>
<accession>A0A2T0WNE6</accession>
<feature type="domain" description="RapA2 cadherin-like" evidence="3">
    <location>
        <begin position="580"/>
        <end position="656"/>
    </location>
</feature>
<dbReference type="InterPro" id="IPR018511">
    <property type="entry name" value="Hemolysin-typ_Ca-bd_CS"/>
</dbReference>
<evidence type="ECO:0000256" key="2">
    <source>
        <dbReference type="ARBA" id="ARBA00022525"/>
    </source>
</evidence>
<feature type="domain" description="RapA2 cadherin-like" evidence="3">
    <location>
        <begin position="275"/>
        <end position="330"/>
    </location>
</feature>
<dbReference type="PRINTS" id="PR00313">
    <property type="entry name" value="CABNDNGRPT"/>
</dbReference>
<comment type="caution">
    <text evidence="4">The sequence shown here is derived from an EMBL/GenBank/DDBJ whole genome shotgun (WGS) entry which is preliminary data.</text>
</comment>
<dbReference type="NCBIfam" id="TIGR01965">
    <property type="entry name" value="VCBS_repeat"/>
    <property type="match status" value="4"/>
</dbReference>
<dbReference type="InterPro" id="IPR001343">
    <property type="entry name" value="Hemolysn_Ca-bd"/>
</dbReference>
<feature type="domain" description="RapA2 cadherin-like" evidence="3">
    <location>
        <begin position="366"/>
        <end position="437"/>
    </location>
</feature>
<dbReference type="OrthoDB" id="9773411at2"/>
<dbReference type="GO" id="GO:0005509">
    <property type="term" value="F:calcium ion binding"/>
    <property type="evidence" value="ECO:0007669"/>
    <property type="project" value="InterPro"/>
</dbReference>
<keyword evidence="2" id="KW-0964">Secreted</keyword>
<dbReference type="Gene3D" id="2.150.10.10">
    <property type="entry name" value="Serralysin-like metalloprotease, C-terminal"/>
    <property type="match status" value="3"/>
</dbReference>
<evidence type="ECO:0000259" key="3">
    <source>
        <dbReference type="Pfam" id="PF17803"/>
    </source>
</evidence>
<dbReference type="InterPro" id="IPR010221">
    <property type="entry name" value="VCBS_dom"/>
</dbReference>
<dbReference type="Pfam" id="PF00353">
    <property type="entry name" value="HemolysinCabind"/>
    <property type="match status" value="3"/>
</dbReference>
<dbReference type="AlphaFoldDB" id="A0A2T0WNE6"/>
<dbReference type="RefSeq" id="WP_146134948.1">
    <property type="nucleotide sequence ID" value="NZ_PVTQ01000008.1"/>
</dbReference>
<evidence type="ECO:0000256" key="1">
    <source>
        <dbReference type="ARBA" id="ARBA00004613"/>
    </source>
</evidence>
<gene>
    <name evidence="4" type="ORF">CLV74_10832</name>
</gene>
<dbReference type="PANTHER" id="PTHR38340:SF1">
    <property type="entry name" value="S-LAYER PROTEIN"/>
    <property type="match status" value="1"/>
</dbReference>
<dbReference type="EMBL" id="PVTQ01000008">
    <property type="protein sequence ID" value="PRY88228.1"/>
    <property type="molecule type" value="Genomic_DNA"/>
</dbReference>
<comment type="subcellular location">
    <subcellularLocation>
        <location evidence="1">Secreted</location>
    </subcellularLocation>
</comment>
<sequence>MTTKLRYTKGTVESDNIHGYGWKDKMSGYEGDDILWGVGGWDTLAGGNGNDTLLGGAGSDVMGGGAGNDLLIGSEDVGPEDYRTMTLEEYLRKIIYDNDRLYGGAGDDTIYGGFGQDKLVGGSGRDYLDGGVGHDSLNGGSGNDMLHGGEGRDTLKGGAGGDVLDGGRGNDRVFGGAGDDLGVFDWGENVGFHNIYNGGRGVDYLRIKLTAAEWARADIKADILALAEAMADHTDPVTGEHDNTVFRLATTNLKVRGFENLQVMVDNSVLPTLVEAVNDHVTVQEDAPVTVLGSVLSNDVNAHLVDKVEVIWGPAQGTLVMDANTGNYTFDSSTAFTGLSSGQSAEVTFRYRITDVFGGTDEAVGRITVNGIDDVPVAADDYYTISEDEVLTVSVVPGLLSNDTSTIGTPSLTVQAITGFSALGARVTMNADGSFTYDPTGSAALQGLNEGQVEVDRFSYTVEEPDGDTAFGTAFVNVSGRYELPTAVDDLHFAVLETDVALGSDRLLDNDIPGTVGDTLSLVPGTVTTAYGATVVFRNDGWFIYDQTTSQALDELAEGEKVQDTFSYTVIDQNSQTDTATVRIEVTGVADLPTASPDSYSASEGVVLTVDAASGVLANDTTDGNAGHTIAAKPQVLTSATTGATLSLNADGSFVYDPTSSSVIEALEEGQFLTDSFQYTIEESDKDTATAEIGILVAGAAETIAPISNDYTYEDVEDTSPRTGMRLNSGNDDTLFDHVQKGAATDVLTMDFATEGSSSIRTDKGGTVFVAENSSFSYYAPYTKETALLNAGESFTDTFDFTVENQAGQSSTGTITLKLDGVDDNPDATDDSYPVYHYVGLDWNIPQHFGLLTNDTPHMSGDELIAVPMAVFDADPDKNITTLLTDTSNSATFSTDKGGVVTLYEDGSFTYETAGVDGIGDLIAGQKIVDSFDYLLLDEYYNGDVGTVTLDIMLGEYR</sequence>
<dbReference type="GO" id="GO:0005576">
    <property type="term" value="C:extracellular region"/>
    <property type="evidence" value="ECO:0007669"/>
    <property type="project" value="UniProtKB-SubCell"/>
</dbReference>
<name>A0A2T0WNE6_9RHOB</name>
<dbReference type="PANTHER" id="PTHR38340">
    <property type="entry name" value="S-LAYER PROTEIN"/>
    <property type="match status" value="1"/>
</dbReference>
<dbReference type="Pfam" id="PF17803">
    <property type="entry name" value="Cadherin_4"/>
    <property type="match status" value="3"/>
</dbReference>
<reference evidence="4 5" key="1">
    <citation type="submission" date="2018-03" db="EMBL/GenBank/DDBJ databases">
        <title>Genomic Encyclopedia of Archaeal and Bacterial Type Strains, Phase II (KMG-II): from individual species to whole genera.</title>
        <authorList>
            <person name="Goeker M."/>
        </authorList>
    </citation>
    <scope>NUCLEOTIDE SEQUENCE [LARGE SCALE GENOMIC DNA]</scope>
    <source>
        <strain evidence="4 5">DSM 100212</strain>
    </source>
</reference>